<sequence>MERSLRAGRLATFAYFVLAGFVMGMWIVHIPVIEHRTGISHAVLGWLLLLLGAGAFGGMQLAGPLTDRFGARTVVPASAALCAAALVLPALATDVWTLGGALLVLGVGNGCLDVSMNAHAVQVERGYGRPVMSAFHALFSIGGVLAALIGAFTLGRGWSAAATTGGTALFCLVVAAVAAGALLRPDPASTAVVGASAQEVSAQEVSAGEVPAGEVSAGDAPARRGTPSRIWILAVLAFLLMLSEGVANDWSVLHVKDVLGAPASTAALAYGAFATAMTVGRLLADRVAARVGAAAVLRYGSGVGAVGLALAAFAPNVAVALVGWAVVGAGLSGCVPQLFSAAGHADPDAAGANVSRVAGLGYLGMLAGPAVIGPLTHAIPLNLTFLLPAAFCVAACLTARILEPGPATSPDSQVAPDSVENRTPASRPTAG</sequence>
<feature type="transmembrane region" description="Helical" evidence="6">
    <location>
        <begin position="321"/>
        <end position="339"/>
    </location>
</feature>
<evidence type="ECO:0000256" key="1">
    <source>
        <dbReference type="ARBA" id="ARBA00004651"/>
    </source>
</evidence>
<dbReference type="AlphaFoldDB" id="A0A6G9H5Y4"/>
<feature type="transmembrane region" description="Helical" evidence="6">
    <location>
        <begin position="39"/>
        <end position="57"/>
    </location>
</feature>
<dbReference type="GO" id="GO:0005886">
    <property type="term" value="C:plasma membrane"/>
    <property type="evidence" value="ECO:0007669"/>
    <property type="project" value="UniProtKB-SubCell"/>
</dbReference>
<dbReference type="CDD" id="cd17393">
    <property type="entry name" value="MFS_MosC_like"/>
    <property type="match status" value="1"/>
</dbReference>
<dbReference type="InterPro" id="IPR036259">
    <property type="entry name" value="MFS_trans_sf"/>
</dbReference>
<keyword evidence="9" id="KW-1185">Reference proteome</keyword>
<dbReference type="EMBL" id="CP050177">
    <property type="protein sequence ID" value="QIQ05945.1"/>
    <property type="molecule type" value="Genomic_DNA"/>
</dbReference>
<evidence type="ECO:0000313" key="9">
    <source>
        <dbReference type="Proteomes" id="UP000501179"/>
    </source>
</evidence>
<keyword evidence="2 6" id="KW-0812">Transmembrane</keyword>
<feature type="transmembrane region" description="Helical" evidence="6">
    <location>
        <begin position="267"/>
        <end position="284"/>
    </location>
</feature>
<dbReference type="InterPro" id="IPR011701">
    <property type="entry name" value="MFS"/>
</dbReference>
<evidence type="ECO:0000259" key="7">
    <source>
        <dbReference type="PROSITE" id="PS50850"/>
    </source>
</evidence>
<evidence type="ECO:0000256" key="3">
    <source>
        <dbReference type="ARBA" id="ARBA00022989"/>
    </source>
</evidence>
<reference evidence="8 9" key="1">
    <citation type="submission" date="2020-03" db="EMBL/GenBank/DDBJ databases">
        <title>A novel species.</title>
        <authorList>
            <person name="Gao J."/>
        </authorList>
    </citation>
    <scope>NUCLEOTIDE SEQUENCE [LARGE SCALE GENOMIC DNA]</scope>
    <source>
        <strain evidence="8 9">QMT-12</strain>
    </source>
</reference>
<dbReference type="RefSeq" id="WP_167034538.1">
    <property type="nucleotide sequence ID" value="NZ_CP050177.1"/>
</dbReference>
<feature type="transmembrane region" description="Helical" evidence="6">
    <location>
        <begin position="133"/>
        <end position="154"/>
    </location>
</feature>
<comment type="subcellular location">
    <subcellularLocation>
        <location evidence="1">Cell membrane</location>
        <topology evidence="1">Multi-pass membrane protein</topology>
    </subcellularLocation>
</comment>
<dbReference type="GO" id="GO:0022857">
    <property type="term" value="F:transmembrane transporter activity"/>
    <property type="evidence" value="ECO:0007669"/>
    <property type="project" value="InterPro"/>
</dbReference>
<dbReference type="PROSITE" id="PS50850">
    <property type="entry name" value="MFS"/>
    <property type="match status" value="1"/>
</dbReference>
<keyword evidence="3 6" id="KW-1133">Transmembrane helix</keyword>
<dbReference type="KEGG" id="slia:HA039_29815"/>
<feature type="transmembrane region" description="Helical" evidence="6">
    <location>
        <begin position="69"/>
        <end position="89"/>
    </location>
</feature>
<feature type="transmembrane region" description="Helical" evidence="6">
    <location>
        <begin position="95"/>
        <end position="112"/>
    </location>
</feature>
<proteinExistence type="predicted"/>
<name>A0A6G9H5Y4_9ACTN</name>
<evidence type="ECO:0000256" key="6">
    <source>
        <dbReference type="SAM" id="Phobius"/>
    </source>
</evidence>
<evidence type="ECO:0000256" key="5">
    <source>
        <dbReference type="SAM" id="MobiDB-lite"/>
    </source>
</evidence>
<dbReference type="Pfam" id="PF07690">
    <property type="entry name" value="MFS_1"/>
    <property type="match status" value="1"/>
</dbReference>
<feature type="domain" description="Major facilitator superfamily (MFS) profile" evidence="7">
    <location>
        <begin position="8"/>
        <end position="407"/>
    </location>
</feature>
<dbReference type="Proteomes" id="UP000501179">
    <property type="component" value="Chromosome"/>
</dbReference>
<feature type="transmembrane region" description="Helical" evidence="6">
    <location>
        <begin position="230"/>
        <end position="247"/>
    </location>
</feature>
<feature type="transmembrane region" description="Helical" evidence="6">
    <location>
        <begin position="12"/>
        <end position="33"/>
    </location>
</feature>
<accession>A0A6G9H5Y4</accession>
<feature type="transmembrane region" description="Helical" evidence="6">
    <location>
        <begin position="360"/>
        <end position="379"/>
    </location>
</feature>
<organism evidence="8 9">
    <name type="scientific">Streptomyces liangshanensis</name>
    <dbReference type="NCBI Taxonomy" id="2717324"/>
    <lineage>
        <taxon>Bacteria</taxon>
        <taxon>Bacillati</taxon>
        <taxon>Actinomycetota</taxon>
        <taxon>Actinomycetes</taxon>
        <taxon>Kitasatosporales</taxon>
        <taxon>Streptomycetaceae</taxon>
        <taxon>Streptomyces</taxon>
    </lineage>
</organism>
<protein>
    <submittedName>
        <fullName evidence="8">MFS transporter</fullName>
    </submittedName>
</protein>
<evidence type="ECO:0000256" key="4">
    <source>
        <dbReference type="ARBA" id="ARBA00023136"/>
    </source>
</evidence>
<dbReference type="SUPFAM" id="SSF103473">
    <property type="entry name" value="MFS general substrate transporter"/>
    <property type="match status" value="1"/>
</dbReference>
<dbReference type="PANTHER" id="PTHR23514:SF13">
    <property type="entry name" value="INNER MEMBRANE PROTEIN YBJJ"/>
    <property type="match status" value="1"/>
</dbReference>
<gene>
    <name evidence="8" type="ORF">HA039_29815</name>
</gene>
<dbReference type="InterPro" id="IPR020846">
    <property type="entry name" value="MFS_dom"/>
</dbReference>
<keyword evidence="4 6" id="KW-0472">Membrane</keyword>
<dbReference type="Gene3D" id="1.20.1250.20">
    <property type="entry name" value="MFS general substrate transporter like domains"/>
    <property type="match status" value="2"/>
</dbReference>
<dbReference type="PANTHER" id="PTHR23514">
    <property type="entry name" value="BYPASS OF STOP CODON PROTEIN 6"/>
    <property type="match status" value="1"/>
</dbReference>
<evidence type="ECO:0000256" key="2">
    <source>
        <dbReference type="ARBA" id="ARBA00022692"/>
    </source>
</evidence>
<feature type="compositionally biased region" description="Polar residues" evidence="5">
    <location>
        <begin position="421"/>
        <end position="431"/>
    </location>
</feature>
<evidence type="ECO:0000313" key="8">
    <source>
        <dbReference type="EMBL" id="QIQ05945.1"/>
    </source>
</evidence>
<feature type="region of interest" description="Disordered" evidence="5">
    <location>
        <begin position="406"/>
        <end position="431"/>
    </location>
</feature>
<feature type="transmembrane region" description="Helical" evidence="6">
    <location>
        <begin position="296"/>
        <end position="315"/>
    </location>
</feature>
<feature type="transmembrane region" description="Helical" evidence="6">
    <location>
        <begin position="160"/>
        <end position="183"/>
    </location>
</feature>
<dbReference type="InterPro" id="IPR051788">
    <property type="entry name" value="MFS_Transporter"/>
</dbReference>